<dbReference type="Gene3D" id="1.20.120.30">
    <property type="entry name" value="Aspartate receptor, ligand-binding domain"/>
    <property type="match status" value="1"/>
</dbReference>
<evidence type="ECO:0000256" key="10">
    <source>
        <dbReference type="ARBA" id="ARBA00029447"/>
    </source>
</evidence>
<evidence type="ECO:0000256" key="5">
    <source>
        <dbReference type="ARBA" id="ARBA00022519"/>
    </source>
</evidence>
<comment type="subcellular location">
    <subcellularLocation>
        <location evidence="1">Cell inner membrane</location>
        <topology evidence="1">Multi-pass membrane protein</topology>
    </subcellularLocation>
</comment>
<dbReference type="SMART" id="SM00283">
    <property type="entry name" value="MA"/>
    <property type="match status" value="1"/>
</dbReference>
<dbReference type="InterPro" id="IPR035440">
    <property type="entry name" value="4HB_MCP_dom_sf"/>
</dbReference>
<evidence type="ECO:0000256" key="1">
    <source>
        <dbReference type="ARBA" id="ARBA00004429"/>
    </source>
</evidence>
<dbReference type="PRINTS" id="PR00260">
    <property type="entry name" value="CHEMTRNSDUCR"/>
</dbReference>
<keyword evidence="4" id="KW-0145">Chemotaxis</keyword>
<dbReference type="InterPro" id="IPR051310">
    <property type="entry name" value="MCP_chemotaxis"/>
</dbReference>
<dbReference type="Pfam" id="PF00015">
    <property type="entry name" value="MCPsignal"/>
    <property type="match status" value="1"/>
</dbReference>
<reference evidence="15" key="1">
    <citation type="journal article" date="2018" name="Genome Biol.">
        <title>SKESA: strategic k-mer extension for scrupulous assemblies.</title>
        <authorList>
            <person name="Souvorov A."/>
            <person name="Agarwala R."/>
            <person name="Lipman D.J."/>
        </authorList>
    </citation>
    <scope>NUCLEOTIDE SEQUENCE</scope>
    <source>
        <strain evidence="15">Morganella morganii ARLG-3209</strain>
    </source>
</reference>
<dbReference type="CDD" id="cd19407">
    <property type="entry name" value="Tar_Tsr_sensor"/>
    <property type="match status" value="1"/>
</dbReference>
<evidence type="ECO:0000256" key="7">
    <source>
        <dbReference type="ARBA" id="ARBA00022989"/>
    </source>
</evidence>
<protein>
    <submittedName>
        <fullName evidence="15">HAMP domain-containing protein</fullName>
    </submittedName>
</protein>
<comment type="caution">
    <text evidence="15">The sequence shown here is derived from an EMBL/GenBank/DDBJ whole genome shotgun (WGS) entry which is preliminary data.</text>
</comment>
<dbReference type="RefSeq" id="WP_262881778.1">
    <property type="nucleotide sequence ID" value="NZ_JAHOAK010000001.1"/>
</dbReference>
<dbReference type="CDD" id="cd06225">
    <property type="entry name" value="HAMP"/>
    <property type="match status" value="1"/>
</dbReference>
<dbReference type="InterPro" id="IPR003660">
    <property type="entry name" value="HAMP_dom"/>
</dbReference>
<dbReference type="InterPro" id="IPR004089">
    <property type="entry name" value="MCPsignal_dom"/>
</dbReference>
<comment type="similarity">
    <text evidence="10">Belongs to the methyl-accepting chemotaxis (MCP) protein family.</text>
</comment>
<organism evidence="15 16">
    <name type="scientific">Morganella morganii</name>
    <name type="common">Proteus morganii</name>
    <dbReference type="NCBI Taxonomy" id="582"/>
    <lineage>
        <taxon>Bacteria</taxon>
        <taxon>Pseudomonadati</taxon>
        <taxon>Pseudomonadota</taxon>
        <taxon>Gammaproteobacteria</taxon>
        <taxon>Enterobacterales</taxon>
        <taxon>Morganellaceae</taxon>
        <taxon>Morganella</taxon>
    </lineage>
</organism>
<keyword evidence="2" id="KW-1003">Cell membrane</keyword>
<keyword evidence="3" id="KW-0488">Methylation</keyword>
<evidence type="ECO:0000256" key="9">
    <source>
        <dbReference type="ARBA" id="ARBA00023224"/>
    </source>
</evidence>
<sequence length="548" mass="59771">MLERLKITKILIATLLIFCILQILTSALYLNTMGKNTTSFNQLHNLTSRGNLQANVWSELLSTRLALSRTLLQMKNNDGILNENAIQLLNNAAEHIKNAENNWAQFHSVPSVMSTKRQELEDAYNNYHETLTQLMQFVRDNDLNSAMSQDTQASQDAYLKQYTIYSRDNNNFTEDVVKEDKESDAQSKWILTTVLSMILLIVIGIWLSIKRILIVPLNNVLDNIRHIAGGDLTRTIDIRGCDEVNKLTETLRYMQGELAGTVSNVRDGVNAIYNGASEIAAGNNDLSSRTEQQAASLEETAASMEELTATVRQNADNARQASQLALTASETAGRGGKVVDDVVDTMRGIGDSSKKIADIISVIDGIAFQTNILALNAAVEAARAGEQGRGFAVVAGEVRNLAQRSAQAAREIKTLIEDSVGRVDTGAVLVERAGETMNEIVSAVTRVTDIMSEIASASDEQSRGIDQIGVAVTEMDKVTQQNAALVEQSAAAAASLEDQASKLTQAVSVFHIQSGELKNSIKTSTVVPLQRPDIKKPTDNTEDAWEAF</sequence>
<dbReference type="SUPFAM" id="SSF58104">
    <property type="entry name" value="Methyl-accepting chemotaxis protein (MCP) signaling domain"/>
    <property type="match status" value="1"/>
</dbReference>
<keyword evidence="8 12" id="KW-0472">Membrane</keyword>
<dbReference type="Pfam" id="PF00672">
    <property type="entry name" value="HAMP"/>
    <property type="match status" value="1"/>
</dbReference>
<keyword evidence="5" id="KW-0997">Cell inner membrane</keyword>
<dbReference type="SMART" id="SM00304">
    <property type="entry name" value="HAMP"/>
    <property type="match status" value="1"/>
</dbReference>
<dbReference type="GO" id="GO:0004888">
    <property type="term" value="F:transmembrane signaling receptor activity"/>
    <property type="evidence" value="ECO:0007669"/>
    <property type="project" value="InterPro"/>
</dbReference>
<evidence type="ECO:0000256" key="4">
    <source>
        <dbReference type="ARBA" id="ARBA00022500"/>
    </source>
</evidence>
<dbReference type="PROSITE" id="PS50111">
    <property type="entry name" value="CHEMOTAXIS_TRANSDUC_2"/>
    <property type="match status" value="1"/>
</dbReference>
<evidence type="ECO:0000256" key="8">
    <source>
        <dbReference type="ARBA" id="ARBA00023136"/>
    </source>
</evidence>
<name>A0AAN5S187_MORMO</name>
<dbReference type="Proteomes" id="UP000865968">
    <property type="component" value="Unassembled WGS sequence"/>
</dbReference>
<dbReference type="CDD" id="cd11386">
    <property type="entry name" value="MCP_signal"/>
    <property type="match status" value="1"/>
</dbReference>
<evidence type="ECO:0000256" key="2">
    <source>
        <dbReference type="ARBA" id="ARBA00022475"/>
    </source>
</evidence>
<evidence type="ECO:0000256" key="6">
    <source>
        <dbReference type="ARBA" id="ARBA00022692"/>
    </source>
</evidence>
<dbReference type="PANTHER" id="PTHR43531:SF14">
    <property type="entry name" value="METHYL-ACCEPTING CHEMOTAXIS PROTEIN I-RELATED"/>
    <property type="match status" value="1"/>
</dbReference>
<feature type="transmembrane region" description="Helical" evidence="12">
    <location>
        <begin position="189"/>
        <end position="209"/>
    </location>
</feature>
<keyword evidence="9 11" id="KW-0807">Transducer</keyword>
<dbReference type="GO" id="GO:0006935">
    <property type="term" value="P:chemotaxis"/>
    <property type="evidence" value="ECO:0007669"/>
    <property type="project" value="UniProtKB-KW"/>
</dbReference>
<dbReference type="InterPro" id="IPR003122">
    <property type="entry name" value="Tar_rcpt_lig-bd"/>
</dbReference>
<dbReference type="AlphaFoldDB" id="A0AAN5S187"/>
<dbReference type="Gene3D" id="1.10.287.950">
    <property type="entry name" value="Methyl-accepting chemotaxis protein"/>
    <property type="match status" value="1"/>
</dbReference>
<dbReference type="Pfam" id="PF02203">
    <property type="entry name" value="TarH"/>
    <property type="match status" value="1"/>
</dbReference>
<evidence type="ECO:0000256" key="3">
    <source>
        <dbReference type="ARBA" id="ARBA00022481"/>
    </source>
</evidence>
<evidence type="ECO:0000256" key="12">
    <source>
        <dbReference type="SAM" id="Phobius"/>
    </source>
</evidence>
<keyword evidence="6 12" id="KW-0812">Transmembrane</keyword>
<dbReference type="GO" id="GO:0007165">
    <property type="term" value="P:signal transduction"/>
    <property type="evidence" value="ECO:0007669"/>
    <property type="project" value="UniProtKB-KW"/>
</dbReference>
<reference evidence="15" key="2">
    <citation type="submission" date="2020-10" db="EMBL/GenBank/DDBJ databases">
        <authorList>
            <consortium name="NCBI Pathogen Detection Project"/>
        </authorList>
    </citation>
    <scope>NUCLEOTIDE SEQUENCE</scope>
    <source>
        <strain evidence="15">Morganella morganii ARLG-3209</strain>
    </source>
</reference>
<dbReference type="GO" id="GO:0005886">
    <property type="term" value="C:plasma membrane"/>
    <property type="evidence" value="ECO:0007669"/>
    <property type="project" value="UniProtKB-SubCell"/>
</dbReference>
<dbReference type="EMBL" id="DACSWI010000011">
    <property type="protein sequence ID" value="HAT3810265.1"/>
    <property type="molecule type" value="Genomic_DNA"/>
</dbReference>
<evidence type="ECO:0000256" key="11">
    <source>
        <dbReference type="PROSITE-ProRule" id="PRU00284"/>
    </source>
</evidence>
<dbReference type="PROSITE" id="PS50885">
    <property type="entry name" value="HAMP"/>
    <property type="match status" value="1"/>
</dbReference>
<feature type="domain" description="HAMP" evidence="14">
    <location>
        <begin position="211"/>
        <end position="263"/>
    </location>
</feature>
<dbReference type="SUPFAM" id="SSF47170">
    <property type="entry name" value="Aspartate receptor, ligand-binding domain"/>
    <property type="match status" value="1"/>
</dbReference>
<keyword evidence="7 12" id="KW-1133">Transmembrane helix</keyword>
<gene>
    <name evidence="15" type="ORF">I8608_003158</name>
</gene>
<feature type="domain" description="Methyl-accepting transducer" evidence="13">
    <location>
        <begin position="268"/>
        <end position="497"/>
    </location>
</feature>
<evidence type="ECO:0000259" key="14">
    <source>
        <dbReference type="PROSITE" id="PS50885"/>
    </source>
</evidence>
<dbReference type="FunFam" id="1.10.287.950:FF:000001">
    <property type="entry name" value="Methyl-accepting chemotaxis sensory transducer"/>
    <property type="match status" value="1"/>
</dbReference>
<evidence type="ECO:0000313" key="15">
    <source>
        <dbReference type="EMBL" id="HAT3810265.1"/>
    </source>
</evidence>
<evidence type="ECO:0000259" key="13">
    <source>
        <dbReference type="PROSITE" id="PS50111"/>
    </source>
</evidence>
<evidence type="ECO:0000313" key="16">
    <source>
        <dbReference type="Proteomes" id="UP000865968"/>
    </source>
</evidence>
<proteinExistence type="inferred from homology"/>
<dbReference type="PANTHER" id="PTHR43531">
    <property type="entry name" value="PROTEIN ICFG"/>
    <property type="match status" value="1"/>
</dbReference>
<accession>A0AAN5S187</accession>
<dbReference type="InterPro" id="IPR004090">
    <property type="entry name" value="Chemotax_Me-accpt_rcpt"/>
</dbReference>